<dbReference type="Proteomes" id="UP001201812">
    <property type="component" value="Unassembled WGS sequence"/>
</dbReference>
<accession>A0AAD4QXN5</accession>
<sequence>MLFTVTCNISANSAFFSTNFLHTTPRIILAGFHSTSYLNHPSWASLFCTQNSYCVELSSKQHQTATENQDMSHSNGWSAQGAAVIENTNKKLFYYESMETKLRVGIAVDPTASIVQGSVSLCMSLFNQ</sequence>
<dbReference type="EMBL" id="JAKKPZ010000318">
    <property type="protein sequence ID" value="KAI1696587.1"/>
    <property type="molecule type" value="Genomic_DNA"/>
</dbReference>
<keyword evidence="2" id="KW-1185">Reference proteome</keyword>
<gene>
    <name evidence="1" type="ORF">DdX_18965</name>
</gene>
<comment type="caution">
    <text evidence="1">The sequence shown here is derived from an EMBL/GenBank/DDBJ whole genome shotgun (WGS) entry which is preliminary data.</text>
</comment>
<evidence type="ECO:0000313" key="1">
    <source>
        <dbReference type="EMBL" id="KAI1696587.1"/>
    </source>
</evidence>
<reference evidence="1" key="1">
    <citation type="submission" date="2022-01" db="EMBL/GenBank/DDBJ databases">
        <title>Genome Sequence Resource for Two Populations of Ditylenchus destructor, the Migratory Endoparasitic Phytonematode.</title>
        <authorList>
            <person name="Zhang H."/>
            <person name="Lin R."/>
            <person name="Xie B."/>
        </authorList>
    </citation>
    <scope>NUCLEOTIDE SEQUENCE</scope>
    <source>
        <strain evidence="1">BazhouSP</strain>
    </source>
</reference>
<organism evidence="1 2">
    <name type="scientific">Ditylenchus destructor</name>
    <dbReference type="NCBI Taxonomy" id="166010"/>
    <lineage>
        <taxon>Eukaryota</taxon>
        <taxon>Metazoa</taxon>
        <taxon>Ecdysozoa</taxon>
        <taxon>Nematoda</taxon>
        <taxon>Chromadorea</taxon>
        <taxon>Rhabditida</taxon>
        <taxon>Tylenchina</taxon>
        <taxon>Tylenchomorpha</taxon>
        <taxon>Sphaerularioidea</taxon>
        <taxon>Anguinidae</taxon>
        <taxon>Anguininae</taxon>
        <taxon>Ditylenchus</taxon>
    </lineage>
</organism>
<name>A0AAD4QXN5_9BILA</name>
<dbReference type="AlphaFoldDB" id="A0AAD4QXN5"/>
<proteinExistence type="predicted"/>
<evidence type="ECO:0000313" key="2">
    <source>
        <dbReference type="Proteomes" id="UP001201812"/>
    </source>
</evidence>
<protein>
    <submittedName>
        <fullName evidence="1">Uncharacterized protein</fullName>
    </submittedName>
</protein>